<protein>
    <submittedName>
        <fullName evidence="2">Uncharacterized protein</fullName>
    </submittedName>
</protein>
<gene>
    <name evidence="2" type="ORF">AVDCRST_MAG64-1288</name>
</gene>
<dbReference type="InterPro" id="IPR029062">
    <property type="entry name" value="Class_I_gatase-like"/>
</dbReference>
<proteinExistence type="predicted"/>
<feature type="chain" id="PRO_5026881778" evidence="1">
    <location>
        <begin position="25"/>
        <end position="926"/>
    </location>
</feature>
<accession>A0A6J4NUY4</accession>
<dbReference type="AlphaFoldDB" id="A0A6J4NUY4"/>
<name>A0A6J4NUY4_9BACT</name>
<dbReference type="EMBL" id="CADCUQ010000294">
    <property type="protein sequence ID" value="CAA9393096.1"/>
    <property type="molecule type" value="Genomic_DNA"/>
</dbReference>
<keyword evidence="1" id="KW-0732">Signal</keyword>
<dbReference type="Gene3D" id="2.60.120.260">
    <property type="entry name" value="Galactose-binding domain-like"/>
    <property type="match status" value="1"/>
</dbReference>
<organism evidence="2">
    <name type="scientific">uncultured Phycisphaerae bacterium</name>
    <dbReference type="NCBI Taxonomy" id="904963"/>
    <lineage>
        <taxon>Bacteria</taxon>
        <taxon>Pseudomonadati</taxon>
        <taxon>Planctomycetota</taxon>
        <taxon>Phycisphaerae</taxon>
        <taxon>environmental samples</taxon>
    </lineage>
</organism>
<feature type="signal peptide" evidence="1">
    <location>
        <begin position="1"/>
        <end position="24"/>
    </location>
</feature>
<evidence type="ECO:0000256" key="1">
    <source>
        <dbReference type="SAM" id="SignalP"/>
    </source>
</evidence>
<evidence type="ECO:0000313" key="2">
    <source>
        <dbReference type="EMBL" id="CAA9393096.1"/>
    </source>
</evidence>
<sequence>MLKTSCSVLLGLFALSTASSSARAQAPAGAPAAPHHVWIEAEYLAPLNGANFSFQQVEATTKGSWALAGPGVAAEWTQGGESEFLSAAARADEPGEVVMGRDVEVPAAGKYTLWVRYADYRKKAESFGVRVVQGGAKAGDHRFGDKPIIDELDPMSLLWDWSFGWDSRAVDLQKGPARVEVYTTGPTEARRHLDCLCLTTDPKYQPIGREKPDFAAWAPLRAIREAAVKGGGVPDVEPLAKGQPGGEIPAVWKITDRPPTVVWNVAKPWFEELKRPDRIDVPFGVDPPLTEEFIKAFRGKEVPVYGHALSGASWHIPVYPEVFAAGSPYLDYLSRHPDKRFVILLNYGAPNWPPGTTDAQKQAVRQNVKAQGDRFLGYIAGESIAHMSHDAAVLDAKIAAAKSRADVLAALREVYTAMVVKGFTDYYGAPVTPEEAWRDVISCLSANMESHAHALCNWGVARLGHENTGNSPTLARRLAFMRGAARQFGKRIADYQSANLGDSATMFSREAYFYGASSRNILDNSYDAWAGAGTSWLLRDYLLFGLAGCDVFYNEQGVDIFWKPGGNAAGDAFPVQLSPKGKVAETALKLIGDKPRGTQWTPVAFLLDEAHGWSQERFHPGSFQFDPVKNPAVLTPGRHEAGIRGWFDVAYFPAPETQNEHATALRQTFVNGVFGDIFDVIVTTPGKTQTLGTYPVVIASGEVPVSEEWGAALRAHAEAGGTLVVAADQLAGPGVAALELPAAGAEAEADAFVWNPSGERLASNTYRYKAVPEAGGRVLATTPDGKPVVVAFPRGQGQVIVVGVPLALGLDERPVSVLGPLMHHLTQGLTPVKVGGDVEWVLNKLDDGGWLVTLLNNRGVLKPQHGVNPTNHREHQPVTITFNGKVAKSQEYLTGADVAWQAGEKGSTTQLTVPAGSIRMIALQPG</sequence>
<reference evidence="2" key="1">
    <citation type="submission" date="2020-02" db="EMBL/GenBank/DDBJ databases">
        <authorList>
            <person name="Meier V. D."/>
        </authorList>
    </citation>
    <scope>NUCLEOTIDE SEQUENCE</scope>
    <source>
        <strain evidence="2">AVDCRST_MAG64</strain>
    </source>
</reference>
<dbReference type="Gene3D" id="3.40.50.880">
    <property type="match status" value="1"/>
</dbReference>